<keyword evidence="11 15" id="KW-0547">Nucleotide-binding</keyword>
<keyword evidence="18" id="KW-1185">Reference proteome</keyword>
<name>A0ABY0IGU5_9BACT</name>
<dbReference type="Proteomes" id="UP000443582">
    <property type="component" value="Unassembled WGS sequence"/>
</dbReference>
<evidence type="ECO:0000256" key="8">
    <source>
        <dbReference type="ARBA" id="ARBA00022679"/>
    </source>
</evidence>
<comment type="pathway">
    <text evidence="3 15">Purine metabolism; IMP biosynthesis via salvage pathway; IMP from hypoxanthine: step 1/1.</text>
</comment>
<evidence type="ECO:0000256" key="6">
    <source>
        <dbReference type="ARBA" id="ARBA00022490"/>
    </source>
</evidence>
<evidence type="ECO:0000256" key="15">
    <source>
        <dbReference type="RuleBase" id="RU364099"/>
    </source>
</evidence>
<evidence type="ECO:0000256" key="11">
    <source>
        <dbReference type="ARBA" id="ARBA00022741"/>
    </source>
</evidence>
<dbReference type="GO" id="GO:0016757">
    <property type="term" value="F:glycosyltransferase activity"/>
    <property type="evidence" value="ECO:0007669"/>
    <property type="project" value="UniProtKB-KW"/>
</dbReference>
<dbReference type="EC" id="2.4.2.8" evidence="5 15"/>
<reference evidence="18" key="1">
    <citation type="journal article" date="2019" name="Int. J. Syst. Evol. Microbiol.">
        <title>Halobacteriovorax valvorus sp. nov., a novel prokaryotic predator isolated from coastal seawater of China.</title>
        <authorList>
            <person name="Chen M.-X."/>
        </authorList>
    </citation>
    <scope>NUCLEOTIDE SEQUENCE [LARGE SCALE GENOMIC DNA]</scope>
    <source>
        <strain evidence="18">BL9</strain>
    </source>
</reference>
<keyword evidence="8 15" id="KW-0808">Transferase</keyword>
<evidence type="ECO:0000256" key="14">
    <source>
        <dbReference type="ARBA" id="ARBA00049402"/>
    </source>
</evidence>
<comment type="caution">
    <text evidence="17">The sequence shown here is derived from an EMBL/GenBank/DDBJ whole genome shotgun (WGS) entry which is preliminary data.</text>
</comment>
<evidence type="ECO:0000256" key="10">
    <source>
        <dbReference type="ARBA" id="ARBA00022726"/>
    </source>
</evidence>
<keyword evidence="9 15" id="KW-0479">Metal-binding</keyword>
<dbReference type="Pfam" id="PF00156">
    <property type="entry name" value="Pribosyltran"/>
    <property type="match status" value="1"/>
</dbReference>
<keyword evidence="12 15" id="KW-0460">Magnesium</keyword>
<evidence type="ECO:0000256" key="1">
    <source>
        <dbReference type="ARBA" id="ARBA00001946"/>
    </source>
</evidence>
<evidence type="ECO:0000256" key="9">
    <source>
        <dbReference type="ARBA" id="ARBA00022723"/>
    </source>
</evidence>
<evidence type="ECO:0000256" key="2">
    <source>
        <dbReference type="ARBA" id="ARBA00004496"/>
    </source>
</evidence>
<comment type="catalytic activity">
    <reaction evidence="14">
        <text>IMP + diphosphate = hypoxanthine + 5-phospho-alpha-D-ribose 1-diphosphate</text>
        <dbReference type="Rhea" id="RHEA:17973"/>
        <dbReference type="ChEBI" id="CHEBI:17368"/>
        <dbReference type="ChEBI" id="CHEBI:33019"/>
        <dbReference type="ChEBI" id="CHEBI:58017"/>
        <dbReference type="ChEBI" id="CHEBI:58053"/>
        <dbReference type="EC" id="2.4.2.8"/>
    </reaction>
    <physiologicalReaction direction="right-to-left" evidence="14">
        <dbReference type="Rhea" id="RHEA:17975"/>
    </physiologicalReaction>
</comment>
<comment type="cofactor">
    <cofactor evidence="1 15">
        <name>Mg(2+)</name>
        <dbReference type="ChEBI" id="CHEBI:18420"/>
    </cofactor>
</comment>
<keyword evidence="7 15" id="KW-0328">Glycosyltransferase</keyword>
<organism evidence="17 18">
    <name type="scientific">Halobacteriovorax vibrionivorans</name>
    <dbReference type="NCBI Taxonomy" id="2152716"/>
    <lineage>
        <taxon>Bacteria</taxon>
        <taxon>Pseudomonadati</taxon>
        <taxon>Bdellovibrionota</taxon>
        <taxon>Bacteriovoracia</taxon>
        <taxon>Bacteriovoracales</taxon>
        <taxon>Halobacteriovoraceae</taxon>
        <taxon>Halobacteriovorax</taxon>
    </lineage>
</organism>
<dbReference type="EMBL" id="QDKL01000002">
    <property type="protein sequence ID" value="RZF21754.1"/>
    <property type="molecule type" value="Genomic_DNA"/>
</dbReference>
<evidence type="ECO:0000256" key="4">
    <source>
        <dbReference type="ARBA" id="ARBA00008391"/>
    </source>
</evidence>
<evidence type="ECO:0000256" key="13">
    <source>
        <dbReference type="ARBA" id="ARBA00048811"/>
    </source>
</evidence>
<accession>A0ABY0IGU5</accession>
<dbReference type="SUPFAM" id="SSF53271">
    <property type="entry name" value="PRTase-like"/>
    <property type="match status" value="1"/>
</dbReference>
<comment type="subcellular location">
    <subcellularLocation>
        <location evidence="2 15">Cytoplasm</location>
    </subcellularLocation>
</comment>
<dbReference type="NCBIfam" id="TIGR01203">
    <property type="entry name" value="HGPRTase"/>
    <property type="match status" value="1"/>
</dbReference>
<proteinExistence type="inferred from homology"/>
<dbReference type="InterPro" id="IPR029057">
    <property type="entry name" value="PRTase-like"/>
</dbReference>
<protein>
    <recommendedName>
        <fullName evidence="5 15">Hypoxanthine phosphoribosyltransferase</fullName>
        <ecNumber evidence="5 15">2.4.2.8</ecNumber>
    </recommendedName>
</protein>
<dbReference type="PANTHER" id="PTHR43340">
    <property type="entry name" value="HYPOXANTHINE-GUANINE PHOSPHORIBOSYLTRANSFERASE"/>
    <property type="match status" value="1"/>
</dbReference>
<evidence type="ECO:0000259" key="16">
    <source>
        <dbReference type="Pfam" id="PF00156"/>
    </source>
</evidence>
<evidence type="ECO:0000256" key="7">
    <source>
        <dbReference type="ARBA" id="ARBA00022676"/>
    </source>
</evidence>
<sequence length="170" mass="18993">MAIETYISQEKIESRIKELARQIDQDFGGEEVVVVGVLNGAFIFVADLIRQMKSPVYFDFIGASSYKGTESTGKITITKDIKVDIKGKNVVLVEDIVDTGLTISELNVLLKEREPKSIKLATLLHKPAKTAHPVSIDYLGFEIEDKFVIGYGLDFDGRYRELPYIGIYNG</sequence>
<dbReference type="RefSeq" id="WP_115361458.1">
    <property type="nucleotide sequence ID" value="NZ_QDKL01000002.1"/>
</dbReference>
<dbReference type="InterPro" id="IPR005904">
    <property type="entry name" value="Hxn_phspho_trans"/>
</dbReference>
<dbReference type="PANTHER" id="PTHR43340:SF1">
    <property type="entry name" value="HYPOXANTHINE PHOSPHORIBOSYLTRANSFERASE"/>
    <property type="match status" value="1"/>
</dbReference>
<dbReference type="InterPro" id="IPR000836">
    <property type="entry name" value="PRTase_dom"/>
</dbReference>
<dbReference type="Gene3D" id="3.40.50.2020">
    <property type="match status" value="1"/>
</dbReference>
<keyword evidence="6 15" id="KW-0963">Cytoplasm</keyword>
<comment type="catalytic activity">
    <reaction evidence="13">
        <text>GMP + diphosphate = guanine + 5-phospho-alpha-D-ribose 1-diphosphate</text>
        <dbReference type="Rhea" id="RHEA:25424"/>
        <dbReference type="ChEBI" id="CHEBI:16235"/>
        <dbReference type="ChEBI" id="CHEBI:33019"/>
        <dbReference type="ChEBI" id="CHEBI:58017"/>
        <dbReference type="ChEBI" id="CHEBI:58115"/>
        <dbReference type="EC" id="2.4.2.8"/>
    </reaction>
    <physiologicalReaction direction="right-to-left" evidence="13">
        <dbReference type="Rhea" id="RHEA:25426"/>
    </physiologicalReaction>
</comment>
<dbReference type="CDD" id="cd06223">
    <property type="entry name" value="PRTases_typeI"/>
    <property type="match status" value="1"/>
</dbReference>
<dbReference type="InterPro" id="IPR050408">
    <property type="entry name" value="HGPRT"/>
</dbReference>
<comment type="similarity">
    <text evidence="4 15">Belongs to the purine/pyrimidine phosphoribosyltransferase family.</text>
</comment>
<keyword evidence="10 15" id="KW-0660">Purine salvage</keyword>
<evidence type="ECO:0000313" key="17">
    <source>
        <dbReference type="EMBL" id="RZF21754.1"/>
    </source>
</evidence>
<evidence type="ECO:0000256" key="5">
    <source>
        <dbReference type="ARBA" id="ARBA00011895"/>
    </source>
</evidence>
<gene>
    <name evidence="17" type="primary">hpt</name>
    <name evidence="17" type="ORF">DAY19_08680</name>
</gene>
<evidence type="ECO:0000256" key="12">
    <source>
        <dbReference type="ARBA" id="ARBA00022842"/>
    </source>
</evidence>
<evidence type="ECO:0000313" key="18">
    <source>
        <dbReference type="Proteomes" id="UP000443582"/>
    </source>
</evidence>
<evidence type="ECO:0000256" key="3">
    <source>
        <dbReference type="ARBA" id="ARBA00004669"/>
    </source>
</evidence>
<feature type="domain" description="Phosphoribosyltransferase" evidence="16">
    <location>
        <begin position="8"/>
        <end position="155"/>
    </location>
</feature>